<dbReference type="EC" id="2.8.3.-" evidence="1"/>
<keyword evidence="1" id="KW-0808">Transferase</keyword>
<dbReference type="Proteomes" id="UP001241748">
    <property type="component" value="Unassembled WGS sequence"/>
</dbReference>
<dbReference type="InterPro" id="IPR023606">
    <property type="entry name" value="CoA-Trfase_III_dom_1_sf"/>
</dbReference>
<dbReference type="InterPro" id="IPR044855">
    <property type="entry name" value="CoA-Trfase_III_dom3_sf"/>
</dbReference>
<dbReference type="Gene3D" id="3.40.50.10540">
    <property type="entry name" value="Crotonobetainyl-coa:carnitine coa-transferase, domain 1"/>
    <property type="match status" value="1"/>
</dbReference>
<comment type="caution">
    <text evidence="1">The sequence shown here is derived from an EMBL/GenBank/DDBJ whole genome shotgun (WGS) entry which is preliminary data.</text>
</comment>
<name>A0ABV4YQE6_9BACI</name>
<organism evidence="1 2">
    <name type="scientific">Neobacillus driksii</name>
    <dbReference type="NCBI Taxonomy" id="3035913"/>
    <lineage>
        <taxon>Bacteria</taxon>
        <taxon>Bacillati</taxon>
        <taxon>Bacillota</taxon>
        <taxon>Bacilli</taxon>
        <taxon>Bacillales</taxon>
        <taxon>Bacillaceae</taxon>
        <taxon>Neobacillus</taxon>
    </lineage>
</organism>
<evidence type="ECO:0000313" key="2">
    <source>
        <dbReference type="Proteomes" id="UP001241748"/>
    </source>
</evidence>
<dbReference type="EMBL" id="JAROBZ020000001">
    <property type="protein sequence ID" value="MFB3167052.1"/>
    <property type="molecule type" value="Genomic_DNA"/>
</dbReference>
<dbReference type="GO" id="GO:0016740">
    <property type="term" value="F:transferase activity"/>
    <property type="evidence" value="ECO:0007669"/>
    <property type="project" value="UniProtKB-KW"/>
</dbReference>
<sequence length="384" mass="43014">MLPLEGIRVLDLTRLLPGPYCSLLLADYGADVIKIEDPKVGDYARWYEPRVNDDQSAMFISLNRNKRSITLDLKAEKDKDVFISLVKTADVLIESFRPGVMERLGLGYEQLKVHNPKLIYCAITGYGQTGPYSNEAGHDLNFLSYSGLLHLQGAPNEKPLIPSVQIGDIGGGALMAAVGILLAIINAKNTNTGQFVDISMLDGALSWMHTILPNYWTSDEMPNRGELTLNGGKACYEIYRTKDDRFISVGALENKFWENFCEIIGKEELIDQLEEPLVQQRIMKQEVQTAIQQKTLTEWLELFEGIDACVSPVLTPEELADHPQIKHRRMIEDITHPVMGTIKQLGNPIKLSSSTVITRRHAPGLGEHTNEILKELDFIKKKGE</sequence>
<dbReference type="SUPFAM" id="SSF89796">
    <property type="entry name" value="CoA-transferase family III (CaiB/BaiF)"/>
    <property type="match status" value="1"/>
</dbReference>
<accession>A0ABV4YQE6</accession>
<evidence type="ECO:0000313" key="1">
    <source>
        <dbReference type="EMBL" id="MFB3167052.1"/>
    </source>
</evidence>
<gene>
    <name evidence="1" type="ORF">P5G62_008000</name>
</gene>
<keyword evidence="2" id="KW-1185">Reference proteome</keyword>
<dbReference type="RefSeq" id="WP_306076730.1">
    <property type="nucleotide sequence ID" value="NZ_JAROBZ020000001.1"/>
</dbReference>
<dbReference type="PANTHER" id="PTHR48228">
    <property type="entry name" value="SUCCINYL-COA--D-CITRAMALATE COA-TRANSFERASE"/>
    <property type="match status" value="1"/>
</dbReference>
<dbReference type="InterPro" id="IPR050509">
    <property type="entry name" value="CoA-transferase_III"/>
</dbReference>
<reference evidence="1 2" key="1">
    <citation type="submission" date="2024-05" db="EMBL/GenBank/DDBJ databases">
        <authorList>
            <person name="Venkateswaran K."/>
        </authorList>
    </citation>
    <scope>NUCLEOTIDE SEQUENCE [LARGE SCALE GENOMIC DNA]</scope>
    <source>
        <strain evidence="1 2">179-C4-2-HS</strain>
    </source>
</reference>
<dbReference type="PANTHER" id="PTHR48228:SF5">
    <property type="entry name" value="ALPHA-METHYLACYL-COA RACEMASE"/>
    <property type="match status" value="1"/>
</dbReference>
<protein>
    <submittedName>
        <fullName evidence="1">CoA transferase</fullName>
        <ecNumber evidence="1">2.8.3.-</ecNumber>
    </submittedName>
</protein>
<dbReference type="InterPro" id="IPR003673">
    <property type="entry name" value="CoA-Trfase_fam_III"/>
</dbReference>
<dbReference type="Gene3D" id="3.30.1540.10">
    <property type="entry name" value="formyl-coa transferase, domain 3"/>
    <property type="match status" value="1"/>
</dbReference>
<proteinExistence type="predicted"/>
<dbReference type="Pfam" id="PF02515">
    <property type="entry name" value="CoA_transf_3"/>
    <property type="match status" value="1"/>
</dbReference>